<accession>A0AAP1H5U3</accession>
<dbReference type="AlphaFoldDB" id="A0AAP1H5U3"/>
<proteinExistence type="predicted"/>
<keyword evidence="1" id="KW-1133">Transmembrane helix</keyword>
<keyword evidence="1" id="KW-0472">Membrane</keyword>
<reference evidence="2 3" key="1">
    <citation type="submission" date="2015-09" db="EMBL/GenBank/DDBJ databases">
        <title>Spore heat resistance.</title>
        <authorList>
            <person name="Boekhorst J."/>
            <person name="Berendsen E.M."/>
            <person name="Wells-Bennik M.H."/>
            <person name="Kuipers O.P."/>
        </authorList>
    </citation>
    <scope>NUCLEOTIDE SEQUENCE [LARGE SCALE GENOMIC DNA]</scope>
    <source>
        <strain evidence="2 3">B4122</strain>
    </source>
</reference>
<name>A0AAP1H5U3_BACIU</name>
<keyword evidence="1" id="KW-0812">Transmembrane</keyword>
<evidence type="ECO:0000313" key="3">
    <source>
        <dbReference type="Proteomes" id="UP000076442"/>
    </source>
</evidence>
<comment type="caution">
    <text evidence="2">The sequence shown here is derived from an EMBL/GenBank/DDBJ whole genome shotgun (WGS) entry which is preliminary data.</text>
</comment>
<protein>
    <submittedName>
        <fullName evidence="2">Uncharacterized protein</fullName>
    </submittedName>
</protein>
<evidence type="ECO:0000313" key="2">
    <source>
        <dbReference type="EMBL" id="KZD86940.1"/>
    </source>
</evidence>
<evidence type="ECO:0000256" key="1">
    <source>
        <dbReference type="SAM" id="Phobius"/>
    </source>
</evidence>
<feature type="transmembrane region" description="Helical" evidence="1">
    <location>
        <begin position="6"/>
        <end position="32"/>
    </location>
</feature>
<gene>
    <name evidence="2" type="ORF">B4122_4775</name>
</gene>
<organism evidence="2 3">
    <name type="scientific">Bacillus subtilis</name>
    <dbReference type="NCBI Taxonomy" id="1423"/>
    <lineage>
        <taxon>Bacteria</taxon>
        <taxon>Bacillati</taxon>
        <taxon>Bacillota</taxon>
        <taxon>Bacilli</taxon>
        <taxon>Bacillales</taxon>
        <taxon>Bacillaceae</taxon>
        <taxon>Bacillus</taxon>
    </lineage>
</organism>
<sequence length="54" mass="6071">MVDLPLSALSLLFMFMFFIWSATSDFVIWLLLFPASDPLDQKLVLAAVPVVQNV</sequence>
<dbReference type="EMBL" id="LJZV01000035">
    <property type="protein sequence ID" value="KZD86940.1"/>
    <property type="molecule type" value="Genomic_DNA"/>
</dbReference>
<dbReference type="Proteomes" id="UP000076442">
    <property type="component" value="Unassembled WGS sequence"/>
</dbReference>